<dbReference type="OrthoDB" id="7933886at2"/>
<sequence length="105" mass="10632">MKKLLFALLIGSALTLGACGSNKDDASDGNKSVKVDGEKIAQQKCISCHGSDLSNGSAPDISKIGASKSAADIQKIIEDGQGAMPGGIVTGDEAKAVADWLATQK</sequence>
<dbReference type="InterPro" id="IPR054782">
    <property type="entry name" value="Cytochro_C551"/>
</dbReference>
<name>A0A2U3AJB9_9BACL</name>
<dbReference type="PROSITE" id="PS51007">
    <property type="entry name" value="CYTC"/>
    <property type="match status" value="1"/>
</dbReference>
<keyword evidence="8" id="KW-0732">Signal</keyword>
<evidence type="ECO:0000313" key="10">
    <source>
        <dbReference type="EMBL" id="PWI24628.1"/>
    </source>
</evidence>
<feature type="binding site" description="covalent" evidence="6">
    <location>
        <position position="45"/>
    </location>
    <ligand>
        <name>heme c</name>
        <dbReference type="ChEBI" id="CHEBI:61717"/>
    </ligand>
</feature>
<dbReference type="PIRSF" id="PIRSF000025">
    <property type="entry name" value="Cytc_Bsub_c550"/>
    <property type="match status" value="1"/>
</dbReference>
<dbReference type="GO" id="GO:0005506">
    <property type="term" value="F:iron ion binding"/>
    <property type="evidence" value="ECO:0007669"/>
    <property type="project" value="InterPro"/>
</dbReference>
<evidence type="ECO:0000256" key="6">
    <source>
        <dbReference type="PIRSR" id="PIRSR000025-1"/>
    </source>
</evidence>
<protein>
    <submittedName>
        <fullName evidence="10">Cytochrome C</fullName>
    </submittedName>
</protein>
<dbReference type="NCBIfam" id="NF045774">
    <property type="entry name" value="cytochro_C551"/>
    <property type="match status" value="1"/>
</dbReference>
<feature type="domain" description="Cytochrome c" evidence="9">
    <location>
        <begin position="24"/>
        <end position="105"/>
    </location>
</feature>
<dbReference type="PROSITE" id="PS51257">
    <property type="entry name" value="PROKAR_LIPOPROTEIN"/>
    <property type="match status" value="1"/>
</dbReference>
<evidence type="ECO:0000256" key="1">
    <source>
        <dbReference type="ARBA" id="ARBA00022448"/>
    </source>
</evidence>
<evidence type="ECO:0000256" key="7">
    <source>
        <dbReference type="PIRSR" id="PIRSR000025-2"/>
    </source>
</evidence>
<dbReference type="EMBL" id="QFVR01000018">
    <property type="protein sequence ID" value="PWI24628.1"/>
    <property type="molecule type" value="Genomic_DNA"/>
</dbReference>
<dbReference type="InterPro" id="IPR009056">
    <property type="entry name" value="Cyt_c-like_dom"/>
</dbReference>
<dbReference type="InterPro" id="IPR012218">
    <property type="entry name" value="Cyt_c_BACSU-c550-type"/>
</dbReference>
<feature type="binding site" description="axial binding residue" evidence="7">
    <location>
        <position position="84"/>
    </location>
    <ligand>
        <name>heme c</name>
        <dbReference type="ChEBI" id="CHEBI:61717"/>
    </ligand>
    <ligandPart>
        <name>Fe</name>
        <dbReference type="ChEBI" id="CHEBI:18248"/>
    </ligandPart>
</feature>
<proteinExistence type="predicted"/>
<comment type="caution">
    <text evidence="10">The sequence shown here is derived from an EMBL/GenBank/DDBJ whole genome shotgun (WGS) entry which is preliminary data.</text>
</comment>
<dbReference type="AlphaFoldDB" id="A0A2U3AJB9"/>
<dbReference type="InterPro" id="IPR036909">
    <property type="entry name" value="Cyt_c-like_dom_sf"/>
</dbReference>
<reference evidence="10 11" key="1">
    <citation type="submission" date="2018-05" db="EMBL/GenBank/DDBJ databases">
        <title>Kurthia sibirica genome sequence.</title>
        <authorList>
            <person name="Maclea K.S."/>
            <person name="Goen A.E."/>
        </authorList>
    </citation>
    <scope>NUCLEOTIDE SEQUENCE [LARGE SCALE GENOMIC DNA]</scope>
    <source>
        <strain evidence="10 11">ATCC 49154</strain>
    </source>
</reference>
<dbReference type="Gene3D" id="1.10.760.10">
    <property type="entry name" value="Cytochrome c-like domain"/>
    <property type="match status" value="1"/>
</dbReference>
<dbReference type="Pfam" id="PF13442">
    <property type="entry name" value="Cytochrome_CBB3"/>
    <property type="match status" value="1"/>
</dbReference>
<dbReference type="GO" id="GO:0009055">
    <property type="term" value="F:electron transfer activity"/>
    <property type="evidence" value="ECO:0007669"/>
    <property type="project" value="InterPro"/>
</dbReference>
<dbReference type="Proteomes" id="UP000245938">
    <property type="component" value="Unassembled WGS sequence"/>
</dbReference>
<evidence type="ECO:0000313" key="11">
    <source>
        <dbReference type="Proteomes" id="UP000245938"/>
    </source>
</evidence>
<feature type="signal peptide" evidence="8">
    <location>
        <begin position="1"/>
        <end position="18"/>
    </location>
</feature>
<evidence type="ECO:0000256" key="8">
    <source>
        <dbReference type="SAM" id="SignalP"/>
    </source>
</evidence>
<keyword evidence="3 7" id="KW-0479">Metal-binding</keyword>
<keyword evidence="2 6" id="KW-0349">Heme</keyword>
<evidence type="ECO:0000256" key="3">
    <source>
        <dbReference type="ARBA" id="ARBA00022723"/>
    </source>
</evidence>
<evidence type="ECO:0000256" key="5">
    <source>
        <dbReference type="ARBA" id="ARBA00023004"/>
    </source>
</evidence>
<dbReference type="PANTHER" id="PTHR37823">
    <property type="entry name" value="CYTOCHROME C-553-LIKE"/>
    <property type="match status" value="1"/>
</dbReference>
<keyword evidence="4" id="KW-0249">Electron transport</keyword>
<dbReference type="RefSeq" id="WP_109306733.1">
    <property type="nucleotide sequence ID" value="NZ_BJUF01000009.1"/>
</dbReference>
<dbReference type="InterPro" id="IPR051811">
    <property type="entry name" value="Cytochrome_c550/c551-like"/>
</dbReference>
<feature type="binding site" description="covalent" evidence="6">
    <location>
        <position position="48"/>
    </location>
    <ligand>
        <name>heme c</name>
        <dbReference type="ChEBI" id="CHEBI:61717"/>
    </ligand>
</feature>
<dbReference type="GO" id="GO:0020037">
    <property type="term" value="F:heme binding"/>
    <property type="evidence" value="ECO:0007669"/>
    <property type="project" value="InterPro"/>
</dbReference>
<keyword evidence="1" id="KW-0813">Transport</keyword>
<feature type="binding site" description="axial binding residue" evidence="7">
    <location>
        <position position="49"/>
    </location>
    <ligand>
        <name>heme c</name>
        <dbReference type="ChEBI" id="CHEBI:61717"/>
    </ligand>
    <ligandPart>
        <name>Fe</name>
        <dbReference type="ChEBI" id="CHEBI:18248"/>
    </ligandPart>
</feature>
<keyword evidence="11" id="KW-1185">Reference proteome</keyword>
<dbReference type="PANTHER" id="PTHR37823:SF4">
    <property type="entry name" value="MENAQUINOL-CYTOCHROME C REDUCTASE CYTOCHROME B_C SUBUNIT"/>
    <property type="match status" value="1"/>
</dbReference>
<evidence type="ECO:0000256" key="2">
    <source>
        <dbReference type="ARBA" id="ARBA00022617"/>
    </source>
</evidence>
<gene>
    <name evidence="10" type="ORF">DEX24_12430</name>
</gene>
<organism evidence="10 11">
    <name type="scientific">Kurthia sibirica</name>
    <dbReference type="NCBI Taxonomy" id="202750"/>
    <lineage>
        <taxon>Bacteria</taxon>
        <taxon>Bacillati</taxon>
        <taxon>Bacillota</taxon>
        <taxon>Bacilli</taxon>
        <taxon>Bacillales</taxon>
        <taxon>Caryophanaceae</taxon>
        <taxon>Kurthia</taxon>
    </lineage>
</organism>
<dbReference type="SUPFAM" id="SSF46626">
    <property type="entry name" value="Cytochrome c"/>
    <property type="match status" value="1"/>
</dbReference>
<keyword evidence="5 7" id="KW-0408">Iron</keyword>
<dbReference type="GO" id="GO:0016020">
    <property type="term" value="C:membrane"/>
    <property type="evidence" value="ECO:0007669"/>
    <property type="project" value="InterPro"/>
</dbReference>
<evidence type="ECO:0000256" key="4">
    <source>
        <dbReference type="ARBA" id="ARBA00022982"/>
    </source>
</evidence>
<comment type="PTM">
    <text evidence="6">Binds 1 heme c group covalently per subunit.</text>
</comment>
<feature type="chain" id="PRO_5039142598" evidence="8">
    <location>
        <begin position="19"/>
        <end position="105"/>
    </location>
</feature>
<accession>A0A2U3AJB9</accession>
<evidence type="ECO:0000259" key="9">
    <source>
        <dbReference type="PROSITE" id="PS51007"/>
    </source>
</evidence>